<name>A0A7R8D0L5_LEPSM</name>
<protein>
    <submittedName>
        <fullName evidence="2">(salmon louse) hypothetical protein</fullName>
    </submittedName>
</protein>
<feature type="region of interest" description="Disordered" evidence="1">
    <location>
        <begin position="246"/>
        <end position="266"/>
    </location>
</feature>
<organism evidence="2 3">
    <name type="scientific">Lepeophtheirus salmonis</name>
    <name type="common">Salmon louse</name>
    <name type="synonym">Caligus salmonis</name>
    <dbReference type="NCBI Taxonomy" id="72036"/>
    <lineage>
        <taxon>Eukaryota</taxon>
        <taxon>Metazoa</taxon>
        <taxon>Ecdysozoa</taxon>
        <taxon>Arthropoda</taxon>
        <taxon>Crustacea</taxon>
        <taxon>Multicrustacea</taxon>
        <taxon>Hexanauplia</taxon>
        <taxon>Copepoda</taxon>
        <taxon>Siphonostomatoida</taxon>
        <taxon>Caligidae</taxon>
        <taxon>Lepeophtheirus</taxon>
    </lineage>
</organism>
<feature type="region of interest" description="Disordered" evidence="1">
    <location>
        <begin position="280"/>
        <end position="341"/>
    </location>
</feature>
<evidence type="ECO:0000256" key="1">
    <source>
        <dbReference type="SAM" id="MobiDB-lite"/>
    </source>
</evidence>
<gene>
    <name evidence="2" type="ORF">LSAA_11982</name>
</gene>
<reference evidence="2" key="1">
    <citation type="submission" date="2021-02" db="EMBL/GenBank/DDBJ databases">
        <authorList>
            <person name="Bekaert M."/>
        </authorList>
    </citation>
    <scope>NUCLEOTIDE SEQUENCE</scope>
    <source>
        <strain evidence="2">IoA-00</strain>
    </source>
</reference>
<dbReference type="AlphaFoldDB" id="A0A7R8D0L5"/>
<evidence type="ECO:0000313" key="2">
    <source>
        <dbReference type="EMBL" id="CAF2985220.1"/>
    </source>
</evidence>
<accession>A0A7R8D0L5</accession>
<feature type="compositionally biased region" description="Acidic residues" evidence="1">
    <location>
        <begin position="319"/>
        <end position="333"/>
    </location>
</feature>
<feature type="compositionally biased region" description="Polar residues" evidence="1">
    <location>
        <begin position="302"/>
        <end position="315"/>
    </location>
</feature>
<proteinExistence type="predicted"/>
<keyword evidence="3" id="KW-1185">Reference proteome</keyword>
<dbReference type="EMBL" id="HG994585">
    <property type="protein sequence ID" value="CAF2985220.1"/>
    <property type="molecule type" value="Genomic_DNA"/>
</dbReference>
<dbReference type="Proteomes" id="UP000675881">
    <property type="component" value="Chromosome 6"/>
</dbReference>
<sequence length="341" mass="38136">MIGSNFGRHWASKHSHLPQPALQDLVYADSAESGEAETVVCEPLFFGTEDLSEDENDNIHEDGGPVMEHLLLQSFQCGYERCSFSSSDKVSLYHHRSKCGHFKNNGIQSSKPPHTKVKKVWKKKVVCPECDLQTITSNFSRHWMAKHGHLPTPGLRDLQVITIDDPGFQGNVSSVEAEEIVVDPTIAGMNHIYEDDGEIQDDYEEFDYPEDQIIDCVQEDEDNDDGEEVVHAYHGGSVGVIEDEDEDNIHNSSNNNSSHNSSREDFGAEGGVVIDEDDIEEVDHDDDDDDPNDIDDEDNTPIKYSNNKINCNFDINSLLEDDDDDGDDQDESGEFASVEVN</sequence>
<feature type="compositionally biased region" description="Low complexity" evidence="1">
    <location>
        <begin position="250"/>
        <end position="260"/>
    </location>
</feature>
<feature type="compositionally biased region" description="Acidic residues" evidence="1">
    <location>
        <begin position="280"/>
        <end position="299"/>
    </location>
</feature>
<evidence type="ECO:0000313" key="3">
    <source>
        <dbReference type="Proteomes" id="UP000675881"/>
    </source>
</evidence>